<organism evidence="2 3">
    <name type="scientific">Neodiprion lecontei</name>
    <name type="common">Redheaded pine sawfly</name>
    <dbReference type="NCBI Taxonomy" id="441921"/>
    <lineage>
        <taxon>Eukaryota</taxon>
        <taxon>Metazoa</taxon>
        <taxon>Ecdysozoa</taxon>
        <taxon>Arthropoda</taxon>
        <taxon>Hexapoda</taxon>
        <taxon>Insecta</taxon>
        <taxon>Pterygota</taxon>
        <taxon>Neoptera</taxon>
        <taxon>Endopterygota</taxon>
        <taxon>Hymenoptera</taxon>
        <taxon>Tenthredinoidea</taxon>
        <taxon>Diprionidae</taxon>
        <taxon>Diprioninae</taxon>
        <taxon>Neodiprion</taxon>
    </lineage>
</organism>
<evidence type="ECO:0000259" key="1">
    <source>
        <dbReference type="Pfam" id="PF18701"/>
    </source>
</evidence>
<name>A0ABM3GQL6_NEOLC</name>
<dbReference type="Proteomes" id="UP000829291">
    <property type="component" value="Chromosome 1"/>
</dbReference>
<dbReference type="Pfam" id="PF18701">
    <property type="entry name" value="DUF5641"/>
    <property type="match status" value="1"/>
</dbReference>
<dbReference type="InterPro" id="IPR040676">
    <property type="entry name" value="DUF5641"/>
</dbReference>
<dbReference type="InterPro" id="IPR012337">
    <property type="entry name" value="RNaseH-like_sf"/>
</dbReference>
<evidence type="ECO:0000313" key="3">
    <source>
        <dbReference type="RefSeq" id="XP_046602572.1"/>
    </source>
</evidence>
<accession>A0ABM3GQL6</accession>
<dbReference type="InterPro" id="IPR036397">
    <property type="entry name" value="RNaseH_sf"/>
</dbReference>
<dbReference type="GeneID" id="124296584"/>
<dbReference type="SUPFAM" id="SSF53098">
    <property type="entry name" value="Ribonuclease H-like"/>
    <property type="match status" value="1"/>
</dbReference>
<dbReference type="PANTHER" id="PTHR47331">
    <property type="entry name" value="PHD-TYPE DOMAIN-CONTAINING PROTEIN"/>
    <property type="match status" value="1"/>
</dbReference>
<keyword evidence="2" id="KW-1185">Reference proteome</keyword>
<dbReference type="Gene3D" id="3.30.420.10">
    <property type="entry name" value="Ribonuclease H-like superfamily/Ribonuclease H"/>
    <property type="match status" value="1"/>
</dbReference>
<protein>
    <submittedName>
        <fullName evidence="3">Uncharacterized protein LOC124296584</fullName>
    </submittedName>
</protein>
<sequence>MFRQIIVREEDRDFQRILWRTDETQPVRKYHLNTVTYGTAPAPYLAIRCLRQLATEETNTFPRAARALREDFHMDDVITGQFHLRKWRASDRRILENISKKREADSLLTIDKEGPMKTLGLLWDSNSDTMQYSVKIDETSNITKRVVLSKIAQIFDLLGLLGPIQSQCVEWKKNGPLSVKEFKKAEKAIIRLTQQEALATELQSIEQGAQVIKTSKIASINPYIDSEGLLRVGGRLSKADIPETQKLSIILPTRHLITKMILKKEHIQLHRCGPENLLCSIRSKYWPLSGRREARKVTNGCLLCFRNKPKTPEVMMGDLPSERPVHLELVTELTSETFLAALRRFVARRGVCSQIISDNGTNFVGAVRESKEVFEFLEKEENTISEHLSQQKITWKFIPLRAPHFGGVWKAAVKITKRQLNTVPMGLVSTFEEYYTLLVEIESILNSRPLTPLSSDPNDTTAMTPAHFLIVDTLILPAEHNYLETSDNRLSRWQHLQKRRGKWWTKTKNIEIGALVLLKEDNAPPLQWKLGRVVEIHLGTDGVVRVVAVKTATGTFKRAVKKIYPLPIDRDNSKFQNSLLTFKHSLFVEDM</sequence>
<reference evidence="3" key="1">
    <citation type="submission" date="2025-08" db="UniProtKB">
        <authorList>
            <consortium name="RefSeq"/>
        </authorList>
    </citation>
    <scope>IDENTIFICATION</scope>
    <source>
        <tissue evidence="3">Thorax and Abdomen</tissue>
    </source>
</reference>
<evidence type="ECO:0000313" key="2">
    <source>
        <dbReference type="Proteomes" id="UP000829291"/>
    </source>
</evidence>
<dbReference type="RefSeq" id="XP_046602572.1">
    <property type="nucleotide sequence ID" value="XM_046746616.1"/>
</dbReference>
<gene>
    <name evidence="3" type="primary">LOC124296584</name>
</gene>
<feature type="domain" description="DUF5641" evidence="1">
    <location>
        <begin position="494"/>
        <end position="566"/>
    </location>
</feature>
<proteinExistence type="predicted"/>
<dbReference type="PANTHER" id="PTHR47331:SF1">
    <property type="entry name" value="GAG-LIKE PROTEIN"/>
    <property type="match status" value="1"/>
</dbReference>